<dbReference type="InterPro" id="IPR016187">
    <property type="entry name" value="CTDL_fold"/>
</dbReference>
<sequence>MTSALAPDQLAQLVPLLGSLARMLARSFQVNDSSLSTLLLGAGLEENPHALEELRRWSRLLTMVQQHSTEAQRQATVEALLMRGLPEAAVMLAVASVAGSGADAPQAAPPTVAPVHVQTSVATLDFGMLGSGQGAVRDLEVQGGPGHVVVESDQVRVTPAQFGAGVTRLRVEVGPLASGLLWTALKLVTTGTSLEVPVIAQWQEAPAARNNQPVLVPTTASVAKAPAVPPWVATLRHVPAGPFLMGSSDADRMAYDDEKPQHTVMLPAYWIGTTPVTNAQFRPFVEGDGYTNPVYWTEVGWAWREGDKIIKPSYWDDATWNGDDYPVVGVSWFEAVAYCRWLSTQTGHEFHLPTEAEWEKAARGPDGRIWPWGKAWESGRCNSKEAGHGHTTPIGQYATGASPYGVLDMVGNVSEWCVTQSGKRYPYQLEDEWQAAYLEADKRRIQRGGSWDSLQKFIRVSYRYFYFPRDRFGFIGLRVASHAPLPGAES</sequence>
<dbReference type="PANTHER" id="PTHR23150">
    <property type="entry name" value="SULFATASE MODIFYING FACTOR 1, 2"/>
    <property type="match status" value="1"/>
</dbReference>
<protein>
    <submittedName>
        <fullName evidence="2">Formylglycine-generating enzyme family protein</fullName>
    </submittedName>
</protein>
<gene>
    <name evidence="2" type="ORF">EYB53_024025</name>
</gene>
<dbReference type="Proteomes" id="UP001193081">
    <property type="component" value="Unassembled WGS sequence"/>
</dbReference>
<feature type="domain" description="Sulfatase-modifying factor enzyme-like" evidence="1">
    <location>
        <begin position="237"/>
        <end position="480"/>
    </location>
</feature>
<evidence type="ECO:0000313" key="2">
    <source>
        <dbReference type="EMBL" id="MBP1468800.1"/>
    </source>
</evidence>
<dbReference type="PANTHER" id="PTHR23150:SF19">
    <property type="entry name" value="FORMYLGLYCINE-GENERATING ENZYME"/>
    <property type="match status" value="1"/>
</dbReference>
<organism evidence="2 3">
    <name type="scientific">Candidatus Chloroploca mongolica</name>
    <dbReference type="NCBI Taxonomy" id="2528176"/>
    <lineage>
        <taxon>Bacteria</taxon>
        <taxon>Bacillati</taxon>
        <taxon>Chloroflexota</taxon>
        <taxon>Chloroflexia</taxon>
        <taxon>Chloroflexales</taxon>
        <taxon>Chloroflexineae</taxon>
        <taxon>Oscillochloridaceae</taxon>
        <taxon>Candidatus Chloroploca</taxon>
    </lineage>
</organism>
<dbReference type="Gene3D" id="3.90.1580.10">
    <property type="entry name" value="paralog of FGE (formylglycine-generating enzyme)"/>
    <property type="match status" value="1"/>
</dbReference>
<dbReference type="InterPro" id="IPR005532">
    <property type="entry name" value="SUMF_dom"/>
</dbReference>
<comment type="caution">
    <text evidence="2">The sequence shown here is derived from an EMBL/GenBank/DDBJ whole genome shotgun (WGS) entry which is preliminary data.</text>
</comment>
<dbReference type="InterPro" id="IPR042095">
    <property type="entry name" value="SUMF_sf"/>
</dbReference>
<accession>A0ABS4DH87</accession>
<dbReference type="Pfam" id="PF03781">
    <property type="entry name" value="FGE-sulfatase"/>
    <property type="match status" value="1"/>
</dbReference>
<reference evidence="2 3" key="1">
    <citation type="submission" date="2021-03" db="EMBL/GenBank/DDBJ databases">
        <authorList>
            <person name="Grouzdev D.S."/>
        </authorList>
    </citation>
    <scope>NUCLEOTIDE SEQUENCE [LARGE SCALE GENOMIC DNA]</scope>
    <source>
        <strain evidence="2 3">M50-1</strain>
    </source>
</reference>
<dbReference type="EMBL" id="SIJK02000097">
    <property type="protein sequence ID" value="MBP1468800.1"/>
    <property type="molecule type" value="Genomic_DNA"/>
</dbReference>
<dbReference type="InterPro" id="IPR051043">
    <property type="entry name" value="Sulfatase_Mod_Factor_Kinase"/>
</dbReference>
<proteinExistence type="predicted"/>
<dbReference type="RefSeq" id="WP_167857593.1">
    <property type="nucleotide sequence ID" value="NZ_SIJK02000097.1"/>
</dbReference>
<evidence type="ECO:0000259" key="1">
    <source>
        <dbReference type="Pfam" id="PF03781"/>
    </source>
</evidence>
<evidence type="ECO:0000313" key="3">
    <source>
        <dbReference type="Proteomes" id="UP001193081"/>
    </source>
</evidence>
<keyword evidence="3" id="KW-1185">Reference proteome</keyword>
<dbReference type="SUPFAM" id="SSF56436">
    <property type="entry name" value="C-type lectin-like"/>
    <property type="match status" value="1"/>
</dbReference>
<name>A0ABS4DH87_9CHLR</name>